<dbReference type="AlphaFoldDB" id="A0A356W5R0"/>
<protein>
    <submittedName>
        <fullName evidence="2">Acyl-CoA dehydrogenase</fullName>
    </submittedName>
</protein>
<dbReference type="Proteomes" id="UP000259173">
    <property type="component" value="Unassembled WGS sequence"/>
</dbReference>
<proteinExistence type="predicted"/>
<evidence type="ECO:0000313" key="3">
    <source>
        <dbReference type="Proteomes" id="UP000259173"/>
    </source>
</evidence>
<evidence type="ECO:0000313" key="4">
    <source>
        <dbReference type="Proteomes" id="UP000263957"/>
    </source>
</evidence>
<comment type="caution">
    <text evidence="2">The sequence shown here is derived from an EMBL/GenBank/DDBJ whole genome shotgun (WGS) entry which is preliminary data.</text>
</comment>
<gene>
    <name evidence="1" type="ORF">DCG65_00735</name>
    <name evidence="2" type="ORF">DD728_08960</name>
</gene>
<name>A0A356W5R0_9PROT</name>
<reference evidence="3 4" key="1">
    <citation type="journal article" date="2018" name="Nat. Biotechnol.">
        <title>A standardized bacterial taxonomy based on genome phylogeny substantially revises the tree of life.</title>
        <authorList>
            <person name="Parks D.H."/>
            <person name="Chuvochina M."/>
            <person name="Waite D.W."/>
            <person name="Rinke C."/>
            <person name="Skarshewski A."/>
            <person name="Chaumeil P.A."/>
            <person name="Hugenholtz P."/>
        </authorList>
    </citation>
    <scope>NUCLEOTIDE SEQUENCE [LARGE SCALE GENOMIC DNA]</scope>
    <source>
        <strain evidence="2">UBA10378</strain>
        <strain evidence="1">UBA8557</strain>
    </source>
</reference>
<accession>A0A356W5R0</accession>
<dbReference type="EMBL" id="DMBR01000019">
    <property type="protein sequence ID" value="HAE93053.1"/>
    <property type="molecule type" value="Genomic_DNA"/>
</dbReference>
<dbReference type="EMBL" id="DOGS01000183">
    <property type="protein sequence ID" value="HBQ49000.1"/>
    <property type="molecule type" value="Genomic_DNA"/>
</dbReference>
<evidence type="ECO:0000313" key="1">
    <source>
        <dbReference type="EMBL" id="HAE93053.1"/>
    </source>
</evidence>
<dbReference type="Proteomes" id="UP000263957">
    <property type="component" value="Unassembled WGS sequence"/>
</dbReference>
<feature type="non-terminal residue" evidence="2">
    <location>
        <position position="1"/>
    </location>
</feature>
<organism evidence="2 4">
    <name type="scientific">Hyphomonas atlantica</name>
    <dbReference type="NCBI Taxonomy" id="1280948"/>
    <lineage>
        <taxon>Bacteria</taxon>
        <taxon>Pseudomonadati</taxon>
        <taxon>Pseudomonadota</taxon>
        <taxon>Alphaproteobacteria</taxon>
        <taxon>Hyphomonadales</taxon>
        <taxon>Hyphomonadaceae</taxon>
        <taxon>Hyphomonas</taxon>
    </lineage>
</organism>
<sequence length="45" mass="4980">WYTHIRSQRLVDGPDEVHKWITGKNVIRAFKKDGTTAGAAGGDLL</sequence>
<evidence type="ECO:0000313" key="2">
    <source>
        <dbReference type="EMBL" id="HBQ49000.1"/>
    </source>
</evidence>